<dbReference type="GeneID" id="59347252"/>
<dbReference type="GO" id="GO:0005634">
    <property type="term" value="C:nucleus"/>
    <property type="evidence" value="ECO:0007669"/>
    <property type="project" value="TreeGrafter"/>
</dbReference>
<name>A0A8H6SGW9_9AGAR</name>
<protein>
    <submittedName>
        <fullName evidence="8">ULP-PROTEASE domain-containing protein</fullName>
    </submittedName>
</protein>
<comment type="caution">
    <text evidence="8">The sequence shown here is derived from an EMBL/GenBank/DDBJ whole genome shotgun (WGS) entry which is preliminary data.</text>
</comment>
<dbReference type="PANTHER" id="PTHR46896:SF3">
    <property type="entry name" value="FI06413P-RELATED"/>
    <property type="match status" value="1"/>
</dbReference>
<gene>
    <name evidence="8" type="ORF">MIND_00805800</name>
</gene>
<evidence type="ECO:0000256" key="4">
    <source>
        <dbReference type="ARBA" id="ARBA00022786"/>
    </source>
</evidence>
<dbReference type="Proteomes" id="UP000636479">
    <property type="component" value="Unassembled WGS sequence"/>
</dbReference>
<reference evidence="8" key="1">
    <citation type="submission" date="2020-05" db="EMBL/GenBank/DDBJ databases">
        <title>Mycena genomes resolve the evolution of fungal bioluminescence.</title>
        <authorList>
            <person name="Tsai I.J."/>
        </authorList>
    </citation>
    <scope>NUCLEOTIDE SEQUENCE</scope>
    <source>
        <strain evidence="8">171206Taipei</strain>
    </source>
</reference>
<keyword evidence="2" id="KW-0597">Phosphoprotein</keyword>
<sequence>MTTRTVALALHDPPLTQSKKPRLGGSDSSKKAPGFTSNNAKLGNVPTQLDDDEIVEISAPNKPKDRFHKGIIPVVPQWPVQLDDDEIVRVVPALKTKRFLAIKDGYIGSFRLSPPYHLAWEERNLTLHSTERPCPTAKHTDRIFVAAEIAKFKYTEFDDTSDMIFVLKRYPMQHAKGGPRFMLRPEVSRDKGIIVVNLGRPPRTQYEEFIAWMKPLVKRRSVIQQVFVCLEKFQLLNRVSDSAVNVIRNMVEMRGTGKTKGRSTATRKEEEESDDELGKWNNHIATDKSLKPPVQEQNSRQHSSFMEFDAKLCVPNSADPDAVLNADSKIELDSAAQSAPDSNSDEVILVYPTGQIGAVNITKGDMIRLRPNAFLNDTLIEFGYGCTGLYKDNTELAKQIHVFSSFFYHKLNQQSYASVAKWTSKFDLFEKKYIIVPINENLHWYLAIICYPEHVLKPELPPPPSTKVSPSTPSNTNTRSNLNLPSDEPMEVEVISPALMERVPFDTSNEPQVQPRAYIFTLDSLGLEHPRAGVLLDNYLRQEASEKKNMHKDRLNKATYKPALVPHQPNFCDCGLYLLHLVETFFSDPHKYANIVLSRKNPYAAADRARRLASGRNRGDA</sequence>
<evidence type="ECO:0000313" key="9">
    <source>
        <dbReference type="Proteomes" id="UP000636479"/>
    </source>
</evidence>
<evidence type="ECO:0000256" key="3">
    <source>
        <dbReference type="ARBA" id="ARBA00022670"/>
    </source>
</evidence>
<dbReference type="GO" id="GO:0070139">
    <property type="term" value="F:SUMO-specific endopeptidase activity"/>
    <property type="evidence" value="ECO:0007669"/>
    <property type="project" value="TreeGrafter"/>
</dbReference>
<feature type="region of interest" description="Disordered" evidence="6">
    <location>
        <begin position="461"/>
        <end position="485"/>
    </location>
</feature>
<dbReference type="InterPro" id="IPR038765">
    <property type="entry name" value="Papain-like_cys_pep_sf"/>
</dbReference>
<dbReference type="InterPro" id="IPR003653">
    <property type="entry name" value="Peptidase_C48_C"/>
</dbReference>
<dbReference type="GO" id="GO:0006508">
    <property type="term" value="P:proteolysis"/>
    <property type="evidence" value="ECO:0007669"/>
    <property type="project" value="UniProtKB-KW"/>
</dbReference>
<dbReference type="RefSeq" id="XP_037217978.1">
    <property type="nucleotide sequence ID" value="XM_037364736.1"/>
</dbReference>
<evidence type="ECO:0000256" key="6">
    <source>
        <dbReference type="SAM" id="MobiDB-lite"/>
    </source>
</evidence>
<comment type="similarity">
    <text evidence="1">Belongs to the peptidase C48 family.</text>
</comment>
<dbReference type="InterPro" id="IPR051947">
    <property type="entry name" value="Sentrin-specific_protease"/>
</dbReference>
<dbReference type="GO" id="GO:0005737">
    <property type="term" value="C:cytoplasm"/>
    <property type="evidence" value="ECO:0007669"/>
    <property type="project" value="TreeGrafter"/>
</dbReference>
<dbReference type="PROSITE" id="PS50600">
    <property type="entry name" value="ULP_PROTEASE"/>
    <property type="match status" value="1"/>
</dbReference>
<proteinExistence type="inferred from homology"/>
<keyword evidence="9" id="KW-1185">Reference proteome</keyword>
<evidence type="ECO:0000256" key="1">
    <source>
        <dbReference type="ARBA" id="ARBA00005234"/>
    </source>
</evidence>
<dbReference type="AlphaFoldDB" id="A0A8H6SGW9"/>
<dbReference type="Gene3D" id="3.40.395.10">
    <property type="entry name" value="Adenoviral Proteinase, Chain A"/>
    <property type="match status" value="1"/>
</dbReference>
<dbReference type="GO" id="GO:0016926">
    <property type="term" value="P:protein desumoylation"/>
    <property type="evidence" value="ECO:0007669"/>
    <property type="project" value="TreeGrafter"/>
</dbReference>
<dbReference type="PANTHER" id="PTHR46896">
    <property type="entry name" value="SENTRIN-SPECIFIC PROTEASE"/>
    <property type="match status" value="1"/>
</dbReference>
<feature type="domain" description="Ubiquitin-like protease family profile" evidence="7">
    <location>
        <begin position="359"/>
        <end position="585"/>
    </location>
</feature>
<evidence type="ECO:0000259" key="7">
    <source>
        <dbReference type="PROSITE" id="PS50600"/>
    </source>
</evidence>
<keyword evidence="4" id="KW-0833">Ubl conjugation pathway</keyword>
<keyword evidence="5" id="KW-0378">Hydrolase</keyword>
<evidence type="ECO:0000256" key="5">
    <source>
        <dbReference type="ARBA" id="ARBA00022801"/>
    </source>
</evidence>
<dbReference type="EMBL" id="JACAZF010000007">
    <property type="protein sequence ID" value="KAF7298590.1"/>
    <property type="molecule type" value="Genomic_DNA"/>
</dbReference>
<feature type="region of interest" description="Disordered" evidence="6">
    <location>
        <begin position="1"/>
        <end position="46"/>
    </location>
</feature>
<evidence type="ECO:0000256" key="2">
    <source>
        <dbReference type="ARBA" id="ARBA00022553"/>
    </source>
</evidence>
<feature type="compositionally biased region" description="Polar residues" evidence="6">
    <location>
        <begin position="35"/>
        <end position="46"/>
    </location>
</feature>
<organism evidence="8 9">
    <name type="scientific">Mycena indigotica</name>
    <dbReference type="NCBI Taxonomy" id="2126181"/>
    <lineage>
        <taxon>Eukaryota</taxon>
        <taxon>Fungi</taxon>
        <taxon>Dikarya</taxon>
        <taxon>Basidiomycota</taxon>
        <taxon>Agaricomycotina</taxon>
        <taxon>Agaricomycetes</taxon>
        <taxon>Agaricomycetidae</taxon>
        <taxon>Agaricales</taxon>
        <taxon>Marasmiineae</taxon>
        <taxon>Mycenaceae</taxon>
        <taxon>Mycena</taxon>
    </lineage>
</organism>
<evidence type="ECO:0000313" key="8">
    <source>
        <dbReference type="EMBL" id="KAF7298590.1"/>
    </source>
</evidence>
<dbReference type="SUPFAM" id="SSF54001">
    <property type="entry name" value="Cysteine proteinases"/>
    <property type="match status" value="1"/>
</dbReference>
<dbReference type="Pfam" id="PF02902">
    <property type="entry name" value="Peptidase_C48"/>
    <property type="match status" value="1"/>
</dbReference>
<dbReference type="OrthoDB" id="442460at2759"/>
<keyword evidence="3 8" id="KW-0645">Protease</keyword>
<feature type="region of interest" description="Disordered" evidence="6">
    <location>
        <begin position="255"/>
        <end position="294"/>
    </location>
</feature>
<accession>A0A8H6SGW9</accession>
<feature type="compositionally biased region" description="Low complexity" evidence="6">
    <location>
        <begin position="466"/>
        <end position="485"/>
    </location>
</feature>